<gene>
    <name evidence="1" type="ORF">PS685_05261</name>
</gene>
<protein>
    <submittedName>
        <fullName evidence="1">Uncharacterized protein</fullName>
    </submittedName>
</protein>
<organism evidence="1 2">
    <name type="scientific">Pseudomonas fluorescens</name>
    <dbReference type="NCBI Taxonomy" id="294"/>
    <lineage>
        <taxon>Bacteria</taxon>
        <taxon>Pseudomonadati</taxon>
        <taxon>Pseudomonadota</taxon>
        <taxon>Gammaproteobacteria</taxon>
        <taxon>Pseudomonadales</taxon>
        <taxon>Pseudomonadaceae</taxon>
        <taxon>Pseudomonas</taxon>
    </lineage>
</organism>
<name>A0A5E7AKI2_PSEFL</name>
<dbReference type="EMBL" id="CABVHO010000332">
    <property type="protein sequence ID" value="VVN75213.1"/>
    <property type="molecule type" value="Genomic_DNA"/>
</dbReference>
<proteinExistence type="predicted"/>
<dbReference type="AlphaFoldDB" id="A0A5E7AKI2"/>
<dbReference type="Proteomes" id="UP000326437">
    <property type="component" value="Unassembled WGS sequence"/>
</dbReference>
<evidence type="ECO:0000313" key="1">
    <source>
        <dbReference type="EMBL" id="VVN75213.1"/>
    </source>
</evidence>
<evidence type="ECO:0000313" key="2">
    <source>
        <dbReference type="Proteomes" id="UP000326437"/>
    </source>
</evidence>
<sequence length="122" mass="13134">MIGLESQALHRVIPEPRAQAFAQLLPGQGLLRAVVEQFLVLGNEGRQVFGAQAKTAHRGFDLDLFQPTPGQFEEHGRIALGAEQADLDHAVRQPGMLQVQVKALHAAVPATQEGRKITGQAA</sequence>
<accession>A0A5E7AKI2</accession>
<reference evidence="1 2" key="1">
    <citation type="submission" date="2019-09" db="EMBL/GenBank/DDBJ databases">
        <authorList>
            <person name="Chandra G."/>
            <person name="Truman W A."/>
        </authorList>
    </citation>
    <scope>NUCLEOTIDE SEQUENCE [LARGE SCALE GENOMIC DNA]</scope>
    <source>
        <strain evidence="1">PS685</strain>
    </source>
</reference>